<dbReference type="EMBL" id="MUFR01000045">
    <property type="protein sequence ID" value="OOF32988.1"/>
    <property type="molecule type" value="Genomic_DNA"/>
</dbReference>
<evidence type="ECO:0000256" key="1">
    <source>
        <dbReference type="ARBA" id="ARBA00004370"/>
    </source>
</evidence>
<feature type="transmembrane region" description="Helical" evidence="6">
    <location>
        <begin position="192"/>
        <end position="214"/>
    </location>
</feature>
<dbReference type="Pfam" id="PF12729">
    <property type="entry name" value="4HB_MCP_1"/>
    <property type="match status" value="1"/>
</dbReference>
<evidence type="ECO:0000256" key="2">
    <source>
        <dbReference type="ARBA" id="ARBA00023224"/>
    </source>
</evidence>
<dbReference type="InterPro" id="IPR004089">
    <property type="entry name" value="MCPsignal_dom"/>
</dbReference>
<protein>
    <recommendedName>
        <fullName evidence="11">Methyl-accepting chemotaxis protein</fullName>
    </recommendedName>
</protein>
<dbReference type="SMART" id="SM00283">
    <property type="entry name" value="MA"/>
    <property type="match status" value="1"/>
</dbReference>
<feature type="domain" description="Methyl-accepting transducer" evidence="7">
    <location>
        <begin position="275"/>
        <end position="511"/>
    </location>
</feature>
<dbReference type="InterPro" id="IPR003660">
    <property type="entry name" value="HAMP_dom"/>
</dbReference>
<dbReference type="PANTHER" id="PTHR32089:SF120">
    <property type="entry name" value="METHYL-ACCEPTING CHEMOTAXIS PROTEIN TLPQ"/>
    <property type="match status" value="1"/>
</dbReference>
<evidence type="ECO:0000256" key="3">
    <source>
        <dbReference type="ARBA" id="ARBA00029447"/>
    </source>
</evidence>
<dbReference type="PRINTS" id="PR00260">
    <property type="entry name" value="CHEMTRNSDUCR"/>
</dbReference>
<comment type="similarity">
    <text evidence="3">Belongs to the methyl-accepting chemotaxis (MCP) protein family.</text>
</comment>
<keyword evidence="6" id="KW-0812">Transmembrane</keyword>
<sequence>MVFKGNGESMTIIQYLRTVFIALGIAVALSGAYLFSEISSVKTQFNDVVERNVRLLSTVSDLRYYTVTYRRFALDYGLTDDKQAHRDILVKIKRNDESVRGALTDMKTLTVRDSNSDEVTTIETRLNGYRKMQNDYIRLIDNGRIDDARRKMLGPMLAPFDQIVDNLASLQADLEAQANTIKAQESKKIKQLIIIGIAVIVALIVLMVIVALLLQNRIRGPLSLLVTQMQRVESGDLTQRLDLAQFNRDELGLAANTFDQMQSSITHLIGLLIKGTQRLQTVSNELSTQVTDTVNSVEQQRSELSQLASAMTQMESTFGEVASNTVAAAEHTDKSREYAQQGRETFEQSYQQSVAAKDQVNEASQVIEALTADSENIGKVSEVISTIAEQTNLLALNAAIEAARAGEAGRGFAVVADEVRGLATKTQSSTDEINQIIEGLQTKARQAYQVMSDSQTLTQKGLDDAKRAAEAIETINASTQQVSEMTGAIATATEEQTTAAADLNQNVAAIHRAAESLAETAEQTRQAYERLEKENASMSEQAQAFRL</sequence>
<keyword evidence="2 4" id="KW-0807">Transducer</keyword>
<feature type="transmembrane region" description="Helical" evidence="6">
    <location>
        <begin position="12"/>
        <end position="35"/>
    </location>
</feature>
<evidence type="ECO:0000256" key="6">
    <source>
        <dbReference type="SAM" id="Phobius"/>
    </source>
</evidence>
<dbReference type="InterPro" id="IPR004090">
    <property type="entry name" value="Chemotax_Me-accpt_rcpt"/>
</dbReference>
<dbReference type="Proteomes" id="UP000189431">
    <property type="component" value="Unassembled WGS sequence"/>
</dbReference>
<dbReference type="PANTHER" id="PTHR32089">
    <property type="entry name" value="METHYL-ACCEPTING CHEMOTAXIS PROTEIN MCPB"/>
    <property type="match status" value="1"/>
</dbReference>
<dbReference type="PROSITE" id="PS50885">
    <property type="entry name" value="HAMP"/>
    <property type="match status" value="1"/>
</dbReference>
<accession>A0ABX3KNC0</accession>
<comment type="caution">
    <text evidence="9">The sequence shown here is derived from an EMBL/GenBank/DDBJ whole genome shotgun (WGS) entry which is preliminary data.</text>
</comment>
<organism evidence="9 10">
    <name type="scientific">Salinivibrio costicola subsp. alcaliphilus</name>
    <dbReference type="NCBI Taxonomy" id="272773"/>
    <lineage>
        <taxon>Bacteria</taxon>
        <taxon>Pseudomonadati</taxon>
        <taxon>Pseudomonadota</taxon>
        <taxon>Gammaproteobacteria</taxon>
        <taxon>Vibrionales</taxon>
        <taxon>Vibrionaceae</taxon>
        <taxon>Salinivibrio</taxon>
    </lineage>
</organism>
<evidence type="ECO:0000256" key="4">
    <source>
        <dbReference type="PROSITE-ProRule" id="PRU00284"/>
    </source>
</evidence>
<evidence type="ECO:0000313" key="9">
    <source>
        <dbReference type="EMBL" id="OOF32988.1"/>
    </source>
</evidence>
<dbReference type="Pfam" id="PF00015">
    <property type="entry name" value="MCPsignal"/>
    <property type="match status" value="1"/>
</dbReference>
<proteinExistence type="inferred from homology"/>
<dbReference type="CDD" id="cd11386">
    <property type="entry name" value="MCP_signal"/>
    <property type="match status" value="1"/>
</dbReference>
<feature type="domain" description="HAMP" evidence="8">
    <location>
        <begin position="216"/>
        <end position="270"/>
    </location>
</feature>
<keyword evidence="10" id="KW-1185">Reference proteome</keyword>
<gene>
    <name evidence="9" type="ORF">BZJ21_13255</name>
</gene>
<evidence type="ECO:0008006" key="11">
    <source>
        <dbReference type="Google" id="ProtNLM"/>
    </source>
</evidence>
<evidence type="ECO:0000259" key="7">
    <source>
        <dbReference type="PROSITE" id="PS50111"/>
    </source>
</evidence>
<evidence type="ECO:0000313" key="10">
    <source>
        <dbReference type="Proteomes" id="UP000189431"/>
    </source>
</evidence>
<keyword evidence="6" id="KW-0472">Membrane</keyword>
<dbReference type="CDD" id="cd06225">
    <property type="entry name" value="HAMP"/>
    <property type="match status" value="1"/>
</dbReference>
<comment type="subcellular location">
    <subcellularLocation>
        <location evidence="1">Membrane</location>
    </subcellularLocation>
</comment>
<dbReference type="PROSITE" id="PS50111">
    <property type="entry name" value="CHEMOTAXIS_TRANSDUC_2"/>
    <property type="match status" value="1"/>
</dbReference>
<keyword evidence="6" id="KW-1133">Transmembrane helix</keyword>
<feature type="coiled-coil region" evidence="5">
    <location>
        <begin position="511"/>
        <end position="541"/>
    </location>
</feature>
<dbReference type="SMART" id="SM00304">
    <property type="entry name" value="HAMP"/>
    <property type="match status" value="1"/>
</dbReference>
<reference evidence="10" key="1">
    <citation type="submission" date="2017-01" db="EMBL/GenBank/DDBJ databases">
        <title>Draft genome of the species Salinivibrio costicola subsp. alcaliphilus.</title>
        <authorList>
            <person name="Lopez-Hermoso C."/>
            <person name="De La Haba R."/>
            <person name="Sanchez-Porro C."/>
            <person name="Ventosa A."/>
        </authorList>
    </citation>
    <scope>NUCLEOTIDE SEQUENCE [LARGE SCALE GENOMIC DNA]</scope>
    <source>
        <strain evidence="10">CBH448</strain>
    </source>
</reference>
<dbReference type="InterPro" id="IPR024478">
    <property type="entry name" value="HlyB_4HB_MCP"/>
</dbReference>
<evidence type="ECO:0000259" key="8">
    <source>
        <dbReference type="PROSITE" id="PS50885"/>
    </source>
</evidence>
<name>A0ABX3KNC0_SALCS</name>
<dbReference type="Gene3D" id="1.10.287.950">
    <property type="entry name" value="Methyl-accepting chemotaxis protein"/>
    <property type="match status" value="1"/>
</dbReference>
<keyword evidence="5" id="KW-0175">Coiled coil</keyword>
<evidence type="ECO:0000256" key="5">
    <source>
        <dbReference type="SAM" id="Coils"/>
    </source>
</evidence>
<dbReference type="SUPFAM" id="SSF58104">
    <property type="entry name" value="Methyl-accepting chemotaxis protein (MCP) signaling domain"/>
    <property type="match status" value="1"/>
</dbReference>
<dbReference type="Pfam" id="PF00672">
    <property type="entry name" value="HAMP"/>
    <property type="match status" value="1"/>
</dbReference>